<proteinExistence type="predicted"/>
<feature type="coiled-coil region" evidence="1">
    <location>
        <begin position="120"/>
        <end position="165"/>
    </location>
</feature>
<evidence type="ECO:0000313" key="3">
    <source>
        <dbReference type="Proteomes" id="UP000194236"/>
    </source>
</evidence>
<keyword evidence="3" id="KW-1185">Reference proteome</keyword>
<evidence type="ECO:0000256" key="1">
    <source>
        <dbReference type="SAM" id="Coils"/>
    </source>
</evidence>
<gene>
    <name evidence="2" type="ORF">BLA29_002732</name>
</gene>
<evidence type="ECO:0000313" key="2">
    <source>
        <dbReference type="EMBL" id="OTF81847.1"/>
    </source>
</evidence>
<keyword evidence="1" id="KW-0175">Coiled coil</keyword>
<protein>
    <submittedName>
        <fullName evidence="2">Uncharacterized protein</fullName>
    </submittedName>
</protein>
<sequence>MALIELLSDLALIHSKCVDKLICQFEKLFDHCFQSFRKRLQQSNQQVDENSVESEKNINHQCKLDQIRLKFLDEIRNHFRKKFDEFLRQPETIEKLVIIGDYYTVKKVKENNDHELLTVRNEFREELQKLNETVNESVNVKRQYLEQIEDQVMKTAEEIPKIRNQLMVNLMNAINPNKMIFDEDNLCKMMNNKI</sequence>
<name>A0A1Y3BP45_EURMA</name>
<dbReference type="AlphaFoldDB" id="A0A1Y3BP45"/>
<dbReference type="Proteomes" id="UP000194236">
    <property type="component" value="Unassembled WGS sequence"/>
</dbReference>
<dbReference type="EMBL" id="MUJZ01011502">
    <property type="protein sequence ID" value="OTF81847.1"/>
    <property type="molecule type" value="Genomic_DNA"/>
</dbReference>
<organism evidence="2 3">
    <name type="scientific">Euroglyphus maynei</name>
    <name type="common">Mayne's house dust mite</name>
    <dbReference type="NCBI Taxonomy" id="6958"/>
    <lineage>
        <taxon>Eukaryota</taxon>
        <taxon>Metazoa</taxon>
        <taxon>Ecdysozoa</taxon>
        <taxon>Arthropoda</taxon>
        <taxon>Chelicerata</taxon>
        <taxon>Arachnida</taxon>
        <taxon>Acari</taxon>
        <taxon>Acariformes</taxon>
        <taxon>Sarcoptiformes</taxon>
        <taxon>Astigmata</taxon>
        <taxon>Psoroptidia</taxon>
        <taxon>Analgoidea</taxon>
        <taxon>Pyroglyphidae</taxon>
        <taxon>Pyroglyphinae</taxon>
        <taxon>Euroglyphus</taxon>
    </lineage>
</organism>
<dbReference type="OrthoDB" id="6510487at2759"/>
<accession>A0A1Y3BP45</accession>
<reference evidence="2 3" key="1">
    <citation type="submission" date="2017-03" db="EMBL/GenBank/DDBJ databases">
        <title>Genome Survey of Euroglyphus maynei.</title>
        <authorList>
            <person name="Arlian L.G."/>
            <person name="Morgan M.S."/>
            <person name="Rider S.D."/>
        </authorList>
    </citation>
    <scope>NUCLEOTIDE SEQUENCE [LARGE SCALE GENOMIC DNA]</scope>
    <source>
        <strain evidence="2">Arlian Lab</strain>
        <tissue evidence="2">Whole body</tissue>
    </source>
</reference>
<comment type="caution">
    <text evidence="2">The sequence shown here is derived from an EMBL/GenBank/DDBJ whole genome shotgun (WGS) entry which is preliminary data.</text>
</comment>